<proteinExistence type="predicted"/>
<protein>
    <submittedName>
        <fullName evidence="2">Uncharacterized protein</fullName>
    </submittedName>
</protein>
<keyword evidence="1" id="KW-0812">Transmembrane</keyword>
<dbReference type="AlphaFoldDB" id="A0A2M9WNY7"/>
<evidence type="ECO:0000313" key="3">
    <source>
        <dbReference type="Proteomes" id="UP000231914"/>
    </source>
</evidence>
<dbReference type="Proteomes" id="UP000231914">
    <property type="component" value="Unassembled WGS sequence"/>
</dbReference>
<gene>
    <name evidence="2" type="ORF">BHU41_07140</name>
</gene>
<reference evidence="2 3" key="1">
    <citation type="submission" date="2016-10" db="EMBL/GenBank/DDBJ databases">
        <title>WGS of isloates from the oral cavity of healthy individuals.</title>
        <authorList>
            <person name="Sharma S."/>
            <person name="Pal V.K."/>
            <person name="Patil P.B."/>
            <person name="Korpole S."/>
            <person name="Grover V."/>
        </authorList>
    </citation>
    <scope>NUCLEOTIDE SEQUENCE [LARGE SCALE GENOMIC DNA]</scope>
    <source>
        <strain evidence="2 3">DISK12</strain>
    </source>
</reference>
<evidence type="ECO:0000313" key="2">
    <source>
        <dbReference type="EMBL" id="PJZ17131.1"/>
    </source>
</evidence>
<feature type="transmembrane region" description="Helical" evidence="1">
    <location>
        <begin position="21"/>
        <end position="46"/>
    </location>
</feature>
<keyword evidence="1" id="KW-0472">Membrane</keyword>
<accession>A0A2M9WNY7</accession>
<sequence>MLKRQIIREELSRHKTVTSKIKYIVFAFKFELIVAIVVLGFVGFFAHSILVHDNPVLNVGIYTPNKEINSLQISTTSEKLVKALHVNYNNHRDTVSITAGSTMKISDKTKMQSMLMAGQLDVLVVGKNDFNTLKKKTKNFKVIPNNLTQKIKSQYKFTHKGRIVGISANQLPIFKNTVKSNNIIFCLPSNGKNSKETNKLINYLSSSIH</sequence>
<dbReference type="GeneID" id="78203741"/>
<name>A0A2M9WNY7_9LACO</name>
<dbReference type="RefSeq" id="WP_087236229.1">
    <property type="nucleotide sequence ID" value="NZ_JAATOH010000049.1"/>
</dbReference>
<evidence type="ECO:0000256" key="1">
    <source>
        <dbReference type="SAM" id="Phobius"/>
    </source>
</evidence>
<comment type="caution">
    <text evidence="2">The sequence shown here is derived from an EMBL/GenBank/DDBJ whole genome shotgun (WGS) entry which is preliminary data.</text>
</comment>
<organism evidence="2 3">
    <name type="scientific">Lactobacillus crispatus</name>
    <dbReference type="NCBI Taxonomy" id="47770"/>
    <lineage>
        <taxon>Bacteria</taxon>
        <taxon>Bacillati</taxon>
        <taxon>Bacillota</taxon>
        <taxon>Bacilli</taxon>
        <taxon>Lactobacillales</taxon>
        <taxon>Lactobacillaceae</taxon>
        <taxon>Lactobacillus</taxon>
    </lineage>
</organism>
<dbReference type="EMBL" id="MKXG01000042">
    <property type="protein sequence ID" value="PJZ17131.1"/>
    <property type="molecule type" value="Genomic_DNA"/>
</dbReference>
<keyword evidence="1" id="KW-1133">Transmembrane helix</keyword>